<dbReference type="EC" id="2.7.7.49" evidence="1"/>
<name>A0A6L2LVH5_TANCI</name>
<evidence type="ECO:0000256" key="6">
    <source>
        <dbReference type="ARBA" id="ARBA00022801"/>
    </source>
</evidence>
<dbReference type="GO" id="GO:0004519">
    <property type="term" value="F:endonuclease activity"/>
    <property type="evidence" value="ECO:0007669"/>
    <property type="project" value="UniProtKB-KW"/>
</dbReference>
<dbReference type="InterPro" id="IPR036397">
    <property type="entry name" value="RNaseH_sf"/>
</dbReference>
<dbReference type="Pfam" id="PF07727">
    <property type="entry name" value="RVT_2"/>
    <property type="match status" value="1"/>
</dbReference>
<organism evidence="10">
    <name type="scientific">Tanacetum cinerariifolium</name>
    <name type="common">Dalmatian daisy</name>
    <name type="synonym">Chrysanthemum cinerariifolium</name>
    <dbReference type="NCBI Taxonomy" id="118510"/>
    <lineage>
        <taxon>Eukaryota</taxon>
        <taxon>Viridiplantae</taxon>
        <taxon>Streptophyta</taxon>
        <taxon>Embryophyta</taxon>
        <taxon>Tracheophyta</taxon>
        <taxon>Spermatophyta</taxon>
        <taxon>Magnoliopsida</taxon>
        <taxon>eudicotyledons</taxon>
        <taxon>Gunneridae</taxon>
        <taxon>Pentapetalae</taxon>
        <taxon>asterids</taxon>
        <taxon>campanulids</taxon>
        <taxon>Asterales</taxon>
        <taxon>Asteraceae</taxon>
        <taxon>Asteroideae</taxon>
        <taxon>Anthemideae</taxon>
        <taxon>Anthemidinae</taxon>
        <taxon>Tanacetum</taxon>
    </lineage>
</organism>
<dbReference type="InterPro" id="IPR050951">
    <property type="entry name" value="Retrovirus_Pol_polyprotein"/>
</dbReference>
<proteinExistence type="predicted"/>
<dbReference type="Gene3D" id="3.10.20.370">
    <property type="match status" value="1"/>
</dbReference>
<evidence type="ECO:0000256" key="4">
    <source>
        <dbReference type="ARBA" id="ARBA00022722"/>
    </source>
</evidence>
<protein>
    <recommendedName>
        <fullName evidence="1">RNA-directed DNA polymerase</fullName>
        <ecNumber evidence="1">2.7.7.49</ecNumber>
    </recommendedName>
</protein>
<gene>
    <name evidence="10" type="ORF">Tci_036133</name>
</gene>
<accession>A0A6L2LVH5</accession>
<sequence>MRTRNSYFPNNSSGTIPRRRNKRRTPNAVEPELRTIITIASMADNRTMDELLQAPTEGFEETFGEAWERFKEMLRACPHHEFTKLTQIDTFYNSLNENDQDSLNAAACGNLLSKTTRETLHITENKSKVRYSRNKPNVSRMNTTSRENASKTDDKIDKLADQISTLVDIFSKKVVTPTTVKAVEESCGEMKAITTRSGFAYEGPLIPTNLSPKKVVERETEETADKEQTNFQGSTAHIQLPVVPIPEPDVPKTLLKPNIPYPFRLNDQKLREKPTNQMEKFFQIFQDMHFDISFADTLLLMPKFASTIKSLLANKDKLFELAKIPLNENFSAMLLKKFPKNLGDFGKFLIPCDFPGMDVCHALADLGASINLMSLSIWKNLSLTELTPTRMTLELANRSITRPKGVAEDIFVKVGKFHFLTDFVVVDFEADPRVPLILGRSFLRIGRALIDVYKEEITLRVNDEAVTFNLNQTTRYSSTYDDLSVNRIDIIDVTREEYAQEMLGFSNNLSGGNPTSTFEPIIFDSSPSLTPFEGSDFILEEIEAYLKDGSISLEINHTDYTMLQRCEDTNLVLNWEKCHFMIKEGIVLGHKISQNELEVDRAKVDVIAKLPHLTTVKGVRSFLGQADCIDAFETLKKKLTEAPILVVLDWNLPFELMCDASDFVIGAVLGQRKTKHFQPIHYSSKTMTGAQIHYTTTEKEMLAVVYAFEEFRPYLVLSKSIMYTDHSALKYLLSKQDAKPRLLRWVLLLQEFDIIIRDKKGTENLAAYHFGSTSWFADFENFYAGNFIVKGMSSQQKKKFFKDIKHYFWDDPYLSQICADQIIRQCVHGQEAYDILKAFKKDPPRAIMVPISLLRMDEMPQNVIQVCEIFDVWGIDFMGPFPSSRGNRYILVAVDYLSKWVEAKALPTNDARVVVKFLKSFFARFKTPRAIMSDRGTHFCNDKFAKVMSKYGVTHRLATAYHPQTSEQVEVSNRGLKYIFERTVGENCASWSEKLEDALWVFRTAYKTPIGCTPYKLVYGKSCHLPIELEHKAYWALKHVNFDLKTAKKMKKLHDSKIKNRIFNVGDRVLLFNSRLKIISGKLKTRWSGPFTITRVFPYGTVELSQPEVEAVNTACYVLNRALVIKPHNKTPYELIHGRPPLIDFMKPFGYPVTILNIRDYLGKFDEKADEGFFVGYYVVSKAMRVFDKRNMIVEETLNIRFLENEPNVKQNGPDWLFYINSLTISMNYVPVVVGFQTNSIAETKDNIVVGQAEKKKEPEQDYILIPICTTDTLISQGHKDSAMDAGKKATKTEHIHSTKSINTISSPVSTIGPSFVNVASPSPINAAETPASTKAFEEHPFERFSLFKNAFSLPQVPIVTLINDTGIFGNAYDDEAVEEEVDMNNVVSSNTIPDAPLTKFLKDHPKDQTLVDLPKDKWTIGTKWVFRNKNDERGIVIKKKARLIAQGHTQEEGIDYDKVFAPVARKGSLWTTSGPKSVRIFRYLKGQPKLGLWYPKDSPFDLEAYFDCDYAGASLDRKSTTRCCQFLGKRLISWQCKKQTIVANSTTEAEYVVAASYCGQATKISHSSGPINLVADETVYNEWKDRIERAATTASSLEAKQDSGNIIRTQSMETLNEPFFLRELVQVVDPAFFSPQWKFLIYTILQCLSAKTTAWNEFSSTMASAIICLANNQKFNFSKYILDNMGFSGNVTSLFETMMVIAQEEVGEGLGLHIDFHHTPTDTQPSASQPQKKMKLKKKQRHAAEVHSPSREIRVEESIPTPSNDPLPSGMRRLKKVGTSKQVKSFEGQDSLGAQEDASKHEKNIKDIDQDTEIALVDESQGRMQDADMFGVNDLKDGAAPTTVTTANVNDELNLAKTLIAIKLAKPKVIPTAITTPRAKGIIFHKQVQTHKPTVSSSKDKGKAKMIEPEIPLKKKDQTALDEKVARKLEADMRAELEEEEIIAGEKDKANRARVNTFVDMDTENVEESLKKTKAEGSSKRAELKRCLEIVFGDDDDVAIEAIPLSSKSPIKVDYKIYKEGKKSYFKIIKADGNSQNYLTFETMFKNFNREDLEVLRSIVKERFKKTKPVDDMENLLLQTLKTTFEPYVEDIIWKY</sequence>
<dbReference type="Pfam" id="PF17917">
    <property type="entry name" value="RT_RNaseH"/>
    <property type="match status" value="1"/>
</dbReference>
<dbReference type="Gene3D" id="3.30.70.270">
    <property type="match status" value="1"/>
</dbReference>
<dbReference type="InterPro" id="IPR041373">
    <property type="entry name" value="RT_RNaseH"/>
</dbReference>
<evidence type="ECO:0000256" key="1">
    <source>
        <dbReference type="ARBA" id="ARBA00012493"/>
    </source>
</evidence>
<dbReference type="CDD" id="cd09274">
    <property type="entry name" value="RNase_HI_RT_Ty3"/>
    <property type="match status" value="1"/>
</dbReference>
<feature type="region of interest" description="Disordered" evidence="8">
    <location>
        <begin position="1"/>
        <end position="29"/>
    </location>
</feature>
<dbReference type="Gene3D" id="2.40.70.10">
    <property type="entry name" value="Acid Proteases"/>
    <property type="match status" value="1"/>
</dbReference>
<feature type="compositionally biased region" description="Basic and acidic residues" evidence="8">
    <location>
        <begin position="1798"/>
        <end position="1810"/>
    </location>
</feature>
<dbReference type="SUPFAM" id="SSF53098">
    <property type="entry name" value="Ribonuclease H-like"/>
    <property type="match status" value="1"/>
</dbReference>
<keyword evidence="2" id="KW-0808">Transferase</keyword>
<keyword evidence="5" id="KW-0255">Endonuclease</keyword>
<dbReference type="GO" id="GO:0015074">
    <property type="term" value="P:DNA integration"/>
    <property type="evidence" value="ECO:0007669"/>
    <property type="project" value="InterPro"/>
</dbReference>
<evidence type="ECO:0000256" key="8">
    <source>
        <dbReference type="SAM" id="MobiDB-lite"/>
    </source>
</evidence>
<dbReference type="Pfam" id="PF25597">
    <property type="entry name" value="SH3_retrovirus"/>
    <property type="match status" value="1"/>
</dbReference>
<feature type="compositionally biased region" description="Basic residues" evidence="8">
    <location>
        <begin position="1733"/>
        <end position="1742"/>
    </location>
</feature>
<keyword evidence="6" id="KW-0378">Hydrolase</keyword>
<feature type="region of interest" description="Disordered" evidence="8">
    <location>
        <begin position="1719"/>
        <end position="1810"/>
    </location>
</feature>
<dbReference type="PROSITE" id="PS50994">
    <property type="entry name" value="INTEGRASE"/>
    <property type="match status" value="1"/>
</dbReference>
<evidence type="ECO:0000256" key="2">
    <source>
        <dbReference type="ARBA" id="ARBA00022679"/>
    </source>
</evidence>
<feature type="compositionally biased region" description="Polar residues" evidence="8">
    <location>
        <begin position="1"/>
        <end position="15"/>
    </location>
</feature>
<dbReference type="GO" id="GO:0016787">
    <property type="term" value="F:hydrolase activity"/>
    <property type="evidence" value="ECO:0007669"/>
    <property type="project" value="UniProtKB-KW"/>
</dbReference>
<feature type="compositionally biased region" description="Polar residues" evidence="8">
    <location>
        <begin position="134"/>
        <end position="147"/>
    </location>
</feature>
<dbReference type="InterPro" id="IPR043128">
    <property type="entry name" value="Rev_trsase/Diguanyl_cyclase"/>
</dbReference>
<dbReference type="PANTHER" id="PTHR37984">
    <property type="entry name" value="PROTEIN CBG26694"/>
    <property type="match status" value="1"/>
</dbReference>
<dbReference type="InterPro" id="IPR043502">
    <property type="entry name" value="DNA/RNA_pol_sf"/>
</dbReference>
<dbReference type="GO" id="GO:0003964">
    <property type="term" value="F:RNA-directed DNA polymerase activity"/>
    <property type="evidence" value="ECO:0007669"/>
    <property type="project" value="UniProtKB-KW"/>
</dbReference>
<dbReference type="InterPro" id="IPR012337">
    <property type="entry name" value="RNaseH-like_sf"/>
</dbReference>
<evidence type="ECO:0000259" key="9">
    <source>
        <dbReference type="PROSITE" id="PS50994"/>
    </source>
</evidence>
<dbReference type="Pfam" id="PF00665">
    <property type="entry name" value="rve"/>
    <property type="match status" value="1"/>
</dbReference>
<dbReference type="PANTHER" id="PTHR37984:SF5">
    <property type="entry name" value="PROTEIN NYNRIN-LIKE"/>
    <property type="match status" value="1"/>
</dbReference>
<dbReference type="CDD" id="cd00303">
    <property type="entry name" value="retropepsin_like"/>
    <property type="match status" value="1"/>
</dbReference>
<feature type="compositionally biased region" description="Basic and acidic residues" evidence="8">
    <location>
        <begin position="1743"/>
        <end position="1758"/>
    </location>
</feature>
<keyword evidence="3" id="KW-0548">Nucleotidyltransferase</keyword>
<dbReference type="Gene3D" id="3.30.420.10">
    <property type="entry name" value="Ribonuclease H-like superfamily/Ribonuclease H"/>
    <property type="match status" value="1"/>
</dbReference>
<dbReference type="InterPro" id="IPR013103">
    <property type="entry name" value="RVT_2"/>
</dbReference>
<dbReference type="EMBL" id="BKCJ010004973">
    <property type="protein sequence ID" value="GEU64155.1"/>
    <property type="molecule type" value="Genomic_DNA"/>
</dbReference>
<dbReference type="CDD" id="cd09272">
    <property type="entry name" value="RNase_HI_RT_Ty1"/>
    <property type="match status" value="1"/>
</dbReference>
<reference evidence="10" key="1">
    <citation type="journal article" date="2019" name="Sci. Rep.">
        <title>Draft genome of Tanacetum cinerariifolium, the natural source of mosquito coil.</title>
        <authorList>
            <person name="Yamashiro T."/>
            <person name="Shiraishi A."/>
            <person name="Satake H."/>
            <person name="Nakayama K."/>
        </authorList>
    </citation>
    <scope>NUCLEOTIDE SEQUENCE</scope>
</reference>
<keyword evidence="4" id="KW-0540">Nuclease</keyword>
<evidence type="ECO:0000256" key="3">
    <source>
        <dbReference type="ARBA" id="ARBA00022695"/>
    </source>
</evidence>
<dbReference type="GO" id="GO:0003676">
    <property type="term" value="F:nucleic acid binding"/>
    <property type="evidence" value="ECO:0007669"/>
    <property type="project" value="InterPro"/>
</dbReference>
<feature type="region of interest" description="Disordered" evidence="8">
    <location>
        <begin position="134"/>
        <end position="153"/>
    </location>
</feature>
<dbReference type="InterPro" id="IPR057670">
    <property type="entry name" value="SH3_retrovirus"/>
</dbReference>
<evidence type="ECO:0000256" key="7">
    <source>
        <dbReference type="ARBA" id="ARBA00022918"/>
    </source>
</evidence>
<feature type="domain" description="Integrase catalytic" evidence="9">
    <location>
        <begin position="856"/>
        <end position="1022"/>
    </location>
</feature>
<evidence type="ECO:0000256" key="5">
    <source>
        <dbReference type="ARBA" id="ARBA00022759"/>
    </source>
</evidence>
<feature type="compositionally biased region" description="Polar residues" evidence="8">
    <location>
        <begin position="1722"/>
        <end position="1732"/>
    </location>
</feature>
<dbReference type="SUPFAM" id="SSF56672">
    <property type="entry name" value="DNA/RNA polymerases"/>
    <property type="match status" value="1"/>
</dbReference>
<keyword evidence="7 10" id="KW-0695">RNA-directed DNA polymerase</keyword>
<dbReference type="InterPro" id="IPR001584">
    <property type="entry name" value="Integrase_cat-core"/>
</dbReference>
<evidence type="ECO:0000313" key="10">
    <source>
        <dbReference type="EMBL" id="GEU64155.1"/>
    </source>
</evidence>
<dbReference type="InterPro" id="IPR021109">
    <property type="entry name" value="Peptidase_aspartic_dom_sf"/>
</dbReference>
<comment type="caution">
    <text evidence="10">The sequence shown here is derived from an EMBL/GenBank/DDBJ whole genome shotgun (WGS) entry which is preliminary data.</text>
</comment>